<dbReference type="InterPro" id="IPR032816">
    <property type="entry name" value="VTT_dom"/>
</dbReference>
<gene>
    <name evidence="3" type="ORF">GCM10007049_21680</name>
</gene>
<evidence type="ECO:0000313" key="3">
    <source>
        <dbReference type="EMBL" id="GGZ28382.1"/>
    </source>
</evidence>
<feature type="transmembrane region" description="Helical" evidence="1">
    <location>
        <begin position="182"/>
        <end position="202"/>
    </location>
</feature>
<sequence length="206" mass="22403">MSLVPLLGSSILATLVYQLAPALPETLSFGQKLAFMLISALLMGLALSPTTLLAIISGYLWAWPIFPYLVGGYALASLIGYFIGNRLDQNTLSTLLAPYPKVHQMILQRQSKMGQLVFYMRISPIVPFAISNILFALLHTGWRRVIYFGIPGMLPRTAMAFGLGLAAASLELALKGGAEQSYQVWIILGLIGLSSFGMIRFFSAKG</sequence>
<organism evidence="3 4">
    <name type="scientific">Echinicola pacifica</name>
    <dbReference type="NCBI Taxonomy" id="346377"/>
    <lineage>
        <taxon>Bacteria</taxon>
        <taxon>Pseudomonadati</taxon>
        <taxon>Bacteroidota</taxon>
        <taxon>Cytophagia</taxon>
        <taxon>Cytophagales</taxon>
        <taxon>Cyclobacteriaceae</taxon>
        <taxon>Echinicola</taxon>
    </lineage>
</organism>
<dbReference type="Pfam" id="PF09335">
    <property type="entry name" value="VTT_dom"/>
    <property type="match status" value="1"/>
</dbReference>
<name>A0A918PZA2_9BACT</name>
<reference evidence="3" key="1">
    <citation type="journal article" date="2014" name="Int. J. Syst. Evol. Microbiol.">
        <title>Complete genome sequence of Corynebacterium casei LMG S-19264T (=DSM 44701T), isolated from a smear-ripened cheese.</title>
        <authorList>
            <consortium name="US DOE Joint Genome Institute (JGI-PGF)"/>
            <person name="Walter F."/>
            <person name="Albersmeier A."/>
            <person name="Kalinowski J."/>
            <person name="Ruckert C."/>
        </authorList>
    </citation>
    <scope>NUCLEOTIDE SEQUENCE</scope>
    <source>
        <strain evidence="3">KCTC 12368</strain>
    </source>
</reference>
<feature type="transmembrane region" description="Helical" evidence="1">
    <location>
        <begin position="34"/>
        <end position="56"/>
    </location>
</feature>
<comment type="caution">
    <text evidence="3">The sequence shown here is derived from an EMBL/GenBank/DDBJ whole genome shotgun (WGS) entry which is preliminary data.</text>
</comment>
<keyword evidence="1" id="KW-0812">Transmembrane</keyword>
<keyword evidence="4" id="KW-1185">Reference proteome</keyword>
<dbReference type="AlphaFoldDB" id="A0A918PZA2"/>
<protein>
    <recommendedName>
        <fullName evidence="2">VTT domain-containing protein</fullName>
    </recommendedName>
</protein>
<feature type="domain" description="VTT" evidence="2">
    <location>
        <begin position="49"/>
        <end position="164"/>
    </location>
</feature>
<reference evidence="3" key="2">
    <citation type="submission" date="2020-09" db="EMBL/GenBank/DDBJ databases">
        <authorList>
            <person name="Sun Q."/>
            <person name="Kim S."/>
        </authorList>
    </citation>
    <scope>NUCLEOTIDE SEQUENCE</scope>
    <source>
        <strain evidence="3">KCTC 12368</strain>
    </source>
</reference>
<evidence type="ECO:0000256" key="1">
    <source>
        <dbReference type="SAM" id="Phobius"/>
    </source>
</evidence>
<keyword evidence="1" id="KW-0472">Membrane</keyword>
<dbReference type="EMBL" id="BMWX01000003">
    <property type="protein sequence ID" value="GGZ28382.1"/>
    <property type="molecule type" value="Genomic_DNA"/>
</dbReference>
<keyword evidence="1" id="KW-1133">Transmembrane helix</keyword>
<feature type="transmembrane region" description="Helical" evidence="1">
    <location>
        <begin position="118"/>
        <end position="138"/>
    </location>
</feature>
<dbReference type="Proteomes" id="UP000619457">
    <property type="component" value="Unassembled WGS sequence"/>
</dbReference>
<evidence type="ECO:0000313" key="4">
    <source>
        <dbReference type="Proteomes" id="UP000619457"/>
    </source>
</evidence>
<feature type="transmembrane region" description="Helical" evidence="1">
    <location>
        <begin position="65"/>
        <end position="83"/>
    </location>
</feature>
<evidence type="ECO:0000259" key="2">
    <source>
        <dbReference type="Pfam" id="PF09335"/>
    </source>
</evidence>
<accession>A0A918PZA2</accession>
<feature type="transmembrane region" description="Helical" evidence="1">
    <location>
        <begin position="145"/>
        <end position="170"/>
    </location>
</feature>
<proteinExistence type="predicted"/>